<evidence type="ECO:0000256" key="2">
    <source>
        <dbReference type="ARBA" id="ARBA00022741"/>
    </source>
</evidence>
<keyword evidence="8" id="KW-1185">Reference proteome</keyword>
<evidence type="ECO:0000259" key="6">
    <source>
        <dbReference type="PROSITE" id="PS50011"/>
    </source>
</evidence>
<evidence type="ECO:0000256" key="3">
    <source>
        <dbReference type="ARBA" id="ARBA00022777"/>
    </source>
</evidence>
<dbReference type="EMBL" id="AUPC02000005">
    <property type="protein sequence ID" value="POG82433.1"/>
    <property type="molecule type" value="Genomic_DNA"/>
</dbReference>
<evidence type="ECO:0000256" key="1">
    <source>
        <dbReference type="ARBA" id="ARBA00022679"/>
    </source>
</evidence>
<evidence type="ECO:0000256" key="4">
    <source>
        <dbReference type="ARBA" id="ARBA00022840"/>
    </source>
</evidence>
<feature type="compositionally biased region" description="Basic and acidic residues" evidence="5">
    <location>
        <begin position="288"/>
        <end position="298"/>
    </location>
</feature>
<dbReference type="PANTHER" id="PTHR44329:SF288">
    <property type="entry name" value="MITOGEN-ACTIVATED PROTEIN KINASE KINASE KINASE 20"/>
    <property type="match status" value="1"/>
</dbReference>
<dbReference type="PRINTS" id="PR00109">
    <property type="entry name" value="TYRKINASE"/>
</dbReference>
<evidence type="ECO:0000256" key="5">
    <source>
        <dbReference type="SAM" id="MobiDB-lite"/>
    </source>
</evidence>
<proteinExistence type="predicted"/>
<keyword evidence="1" id="KW-0808">Transferase</keyword>
<evidence type="ECO:0000313" key="7">
    <source>
        <dbReference type="EMBL" id="POG82433.1"/>
    </source>
</evidence>
<organism evidence="7 8">
    <name type="scientific">Rhizophagus irregularis (strain DAOM 181602 / DAOM 197198 / MUCL 43194)</name>
    <name type="common">Arbuscular mycorrhizal fungus</name>
    <name type="synonym">Glomus intraradices</name>
    <dbReference type="NCBI Taxonomy" id="747089"/>
    <lineage>
        <taxon>Eukaryota</taxon>
        <taxon>Fungi</taxon>
        <taxon>Fungi incertae sedis</taxon>
        <taxon>Mucoromycota</taxon>
        <taxon>Glomeromycotina</taxon>
        <taxon>Glomeromycetes</taxon>
        <taxon>Glomerales</taxon>
        <taxon>Glomeraceae</taxon>
        <taxon>Rhizophagus</taxon>
    </lineage>
</organism>
<reference evidence="7 8" key="2">
    <citation type="journal article" date="2018" name="New Phytol.">
        <title>High intraspecific genome diversity in the model arbuscular mycorrhizal symbiont Rhizophagus irregularis.</title>
        <authorList>
            <person name="Chen E.C.H."/>
            <person name="Morin E."/>
            <person name="Beaudet D."/>
            <person name="Noel J."/>
            <person name="Yildirir G."/>
            <person name="Ndikumana S."/>
            <person name="Charron P."/>
            <person name="St-Onge C."/>
            <person name="Giorgi J."/>
            <person name="Kruger M."/>
            <person name="Marton T."/>
            <person name="Ropars J."/>
            <person name="Grigoriev I.V."/>
            <person name="Hainaut M."/>
            <person name="Henrissat B."/>
            <person name="Roux C."/>
            <person name="Martin F."/>
            <person name="Corradi N."/>
        </authorList>
    </citation>
    <scope>NUCLEOTIDE SEQUENCE [LARGE SCALE GENOMIC DNA]</scope>
    <source>
        <strain evidence="7 8">DAOM 197198</strain>
    </source>
</reference>
<dbReference type="SUPFAM" id="SSF56112">
    <property type="entry name" value="Protein kinase-like (PK-like)"/>
    <property type="match status" value="1"/>
</dbReference>
<protein>
    <submittedName>
        <fullName evidence="7">Kinase-like domain-containing protein</fullName>
    </submittedName>
</protein>
<evidence type="ECO:0000313" key="8">
    <source>
        <dbReference type="Proteomes" id="UP000018888"/>
    </source>
</evidence>
<accession>A0A2P4QXQ0</accession>
<keyword evidence="3" id="KW-0418">Kinase</keyword>
<reference evidence="7 8" key="1">
    <citation type="journal article" date="2013" name="Proc. Natl. Acad. Sci. U.S.A.">
        <title>Genome of an arbuscular mycorrhizal fungus provides insight into the oldest plant symbiosis.</title>
        <authorList>
            <person name="Tisserant E."/>
            <person name="Malbreil M."/>
            <person name="Kuo A."/>
            <person name="Kohler A."/>
            <person name="Symeonidi A."/>
            <person name="Balestrini R."/>
            <person name="Charron P."/>
            <person name="Duensing N."/>
            <person name="Frei Dit Frey N."/>
            <person name="Gianinazzi-Pearson V."/>
            <person name="Gilbert L.B."/>
            <person name="Handa Y."/>
            <person name="Herr J.R."/>
            <person name="Hijri M."/>
            <person name="Koul R."/>
            <person name="Kawaguchi M."/>
            <person name="Krajinski F."/>
            <person name="Lammers P.J."/>
            <person name="Masclaux F.G."/>
            <person name="Murat C."/>
            <person name="Morin E."/>
            <person name="Ndikumana S."/>
            <person name="Pagni M."/>
            <person name="Petitpierre D."/>
            <person name="Requena N."/>
            <person name="Rosikiewicz P."/>
            <person name="Riley R."/>
            <person name="Saito K."/>
            <person name="San Clemente H."/>
            <person name="Shapiro H."/>
            <person name="van Tuinen D."/>
            <person name="Becard G."/>
            <person name="Bonfante P."/>
            <person name="Paszkowski U."/>
            <person name="Shachar-Hill Y.Y."/>
            <person name="Tuskan G.A."/>
            <person name="Young P.W."/>
            <person name="Sanders I.R."/>
            <person name="Henrissat B."/>
            <person name="Rensing S.A."/>
            <person name="Grigoriev I.V."/>
            <person name="Corradi N."/>
            <person name="Roux C."/>
            <person name="Martin F."/>
        </authorList>
    </citation>
    <scope>NUCLEOTIDE SEQUENCE [LARGE SCALE GENOMIC DNA]</scope>
    <source>
        <strain evidence="7 8">DAOM 197198</strain>
    </source>
</reference>
<sequence length="311" mass="36091">MLILNYAKGGNLHDYLQKNFINITWRDKLYILQGISFGLKNIHDNNFIHRDIHSGNMLLSEYWKVGDLGLSQPANNTLSNNEIYGVIPYIAPEIFKGAAFSKESDIYSLGMIMWEFTTGCKPFTNVEHDHNLIFKILDGERPKITEDTPKCYADLMKKCWDSNPSKRPTIYEIWVSFYELNRSYRLNETFEQAENKRLELIQLKKLGPEFSEKSHPKAIYTSRALSGLISKASTIDSMVSFNMKQEYITKEYEFDINNIQSLSTQNTNSATQSLIVPVNSSRKRNFEELKNETNETQKNRKYTKINNSDDE</sequence>
<dbReference type="Proteomes" id="UP000018888">
    <property type="component" value="Unassembled WGS sequence"/>
</dbReference>
<name>A0A2P4QXQ0_RHIID</name>
<dbReference type="VEuPathDB" id="FungiDB:RhiirFUN_010257"/>
<dbReference type="AlphaFoldDB" id="A0A2P4QXQ0"/>
<dbReference type="PANTHER" id="PTHR44329">
    <property type="entry name" value="SERINE/THREONINE-PROTEIN KINASE TNNI3K-RELATED"/>
    <property type="match status" value="1"/>
</dbReference>
<dbReference type="InterPro" id="IPR051681">
    <property type="entry name" value="Ser/Thr_Kinases-Pseudokinases"/>
</dbReference>
<dbReference type="InterPro" id="IPR000719">
    <property type="entry name" value="Prot_kinase_dom"/>
</dbReference>
<dbReference type="InterPro" id="IPR011009">
    <property type="entry name" value="Kinase-like_dom_sf"/>
</dbReference>
<dbReference type="Pfam" id="PF07714">
    <property type="entry name" value="PK_Tyr_Ser-Thr"/>
    <property type="match status" value="1"/>
</dbReference>
<gene>
    <name evidence="7" type="ORF">GLOIN_2v890347</name>
</gene>
<keyword evidence="4" id="KW-0067">ATP-binding</keyword>
<feature type="region of interest" description="Disordered" evidence="5">
    <location>
        <begin position="288"/>
        <end position="311"/>
    </location>
</feature>
<dbReference type="GO" id="GO:0004674">
    <property type="term" value="F:protein serine/threonine kinase activity"/>
    <property type="evidence" value="ECO:0007669"/>
    <property type="project" value="TreeGrafter"/>
</dbReference>
<dbReference type="PROSITE" id="PS50011">
    <property type="entry name" value="PROTEIN_KINASE_DOM"/>
    <property type="match status" value="1"/>
</dbReference>
<dbReference type="Gene3D" id="1.10.510.10">
    <property type="entry name" value="Transferase(Phosphotransferase) domain 1"/>
    <property type="match status" value="1"/>
</dbReference>
<dbReference type="GO" id="GO:0005524">
    <property type="term" value="F:ATP binding"/>
    <property type="evidence" value="ECO:0007669"/>
    <property type="project" value="UniProtKB-KW"/>
</dbReference>
<keyword evidence="2" id="KW-0547">Nucleotide-binding</keyword>
<dbReference type="InterPro" id="IPR001245">
    <property type="entry name" value="Ser-Thr/Tyr_kinase_cat_dom"/>
</dbReference>
<feature type="domain" description="Protein kinase" evidence="6">
    <location>
        <begin position="1"/>
        <end position="190"/>
    </location>
</feature>
<comment type="caution">
    <text evidence="7">The sequence shown here is derived from an EMBL/GenBank/DDBJ whole genome shotgun (WGS) entry which is preliminary data.</text>
</comment>